<dbReference type="Pfam" id="PF11236">
    <property type="entry name" value="DUF3037"/>
    <property type="match status" value="1"/>
</dbReference>
<protein>
    <recommendedName>
        <fullName evidence="3">DUF3037 domain-containing protein</fullName>
    </recommendedName>
</protein>
<evidence type="ECO:0008006" key="3">
    <source>
        <dbReference type="Google" id="ProtNLM"/>
    </source>
</evidence>
<accession>A0A1H1X297</accession>
<dbReference type="InterPro" id="IPR021398">
    <property type="entry name" value="DUF3037"/>
</dbReference>
<evidence type="ECO:0000313" key="1">
    <source>
        <dbReference type="EMBL" id="SDT03312.1"/>
    </source>
</evidence>
<sequence>MKYSCLYSIVRFAPHAETEEFANVGIVLTAPTFGRMDYRLARKNWKRVNRFFECPQLFAKAIEIAQSELESVQMMTAQAKDSQIVNHFRYLTEARESLIRFSPMRSILVDDFDDALNTLYGRFIERQVEPRARREEQMVREIRTLFSDAAIRNFRDDTLTGELTKLHLPLVHRNAVVAAIKPLAFDQAEPSAILDHCEQWVMRLARAEREGIIELKNVLIPVTSPSAGRTAGQRKAVAEARQIITDYKLPLVNFDQTDKITDFAKQFS</sequence>
<dbReference type="STRING" id="797277.SAMN05216198_3467"/>
<gene>
    <name evidence="1" type="ORF">SAMN05216198_3467</name>
</gene>
<dbReference type="OrthoDB" id="8851633at2"/>
<name>A0A1H1X297_9GAMM</name>
<dbReference type="Proteomes" id="UP000243426">
    <property type="component" value="Chromosome I"/>
</dbReference>
<dbReference type="RefSeq" id="WP_090275443.1">
    <property type="nucleotide sequence ID" value="NZ_LT629748.1"/>
</dbReference>
<dbReference type="AlphaFoldDB" id="A0A1H1X297"/>
<keyword evidence="2" id="KW-1185">Reference proteome</keyword>
<organism evidence="1 2">
    <name type="scientific">Halopseudomonas litoralis</name>
    <dbReference type="NCBI Taxonomy" id="797277"/>
    <lineage>
        <taxon>Bacteria</taxon>
        <taxon>Pseudomonadati</taxon>
        <taxon>Pseudomonadota</taxon>
        <taxon>Gammaproteobacteria</taxon>
        <taxon>Pseudomonadales</taxon>
        <taxon>Pseudomonadaceae</taxon>
        <taxon>Halopseudomonas</taxon>
    </lineage>
</organism>
<dbReference type="EMBL" id="LT629748">
    <property type="protein sequence ID" value="SDT03312.1"/>
    <property type="molecule type" value="Genomic_DNA"/>
</dbReference>
<evidence type="ECO:0000313" key="2">
    <source>
        <dbReference type="Proteomes" id="UP000243426"/>
    </source>
</evidence>
<reference evidence="2" key="1">
    <citation type="submission" date="2016-10" db="EMBL/GenBank/DDBJ databases">
        <authorList>
            <person name="Varghese N."/>
            <person name="Submissions S."/>
        </authorList>
    </citation>
    <scope>NUCLEOTIDE SEQUENCE [LARGE SCALE GENOMIC DNA]</scope>
    <source>
        <strain evidence="2">2SM5</strain>
    </source>
</reference>
<proteinExistence type="predicted"/>